<dbReference type="EMBL" id="JBJHQH010000001">
    <property type="protein sequence ID" value="MFK9090257.1"/>
    <property type="molecule type" value="Genomic_DNA"/>
</dbReference>
<organism evidence="2 3">
    <name type="scientific">Bacillus salipaludis</name>
    <dbReference type="NCBI Taxonomy" id="2547811"/>
    <lineage>
        <taxon>Bacteria</taxon>
        <taxon>Bacillati</taxon>
        <taxon>Bacillota</taxon>
        <taxon>Bacilli</taxon>
        <taxon>Bacillales</taxon>
        <taxon>Bacillaceae</taxon>
        <taxon>Bacillus</taxon>
    </lineage>
</organism>
<dbReference type="Proteomes" id="UP001623041">
    <property type="component" value="Unassembled WGS sequence"/>
</dbReference>
<keyword evidence="1" id="KW-1133">Transmembrane helix</keyword>
<accession>A0ABW8R9X7</accession>
<protein>
    <recommendedName>
        <fullName evidence="4">Zinc ribbon domain-containing protein</fullName>
    </recommendedName>
</protein>
<feature type="transmembrane region" description="Helical" evidence="1">
    <location>
        <begin position="84"/>
        <end position="106"/>
    </location>
</feature>
<evidence type="ECO:0000256" key="1">
    <source>
        <dbReference type="SAM" id="Phobius"/>
    </source>
</evidence>
<comment type="caution">
    <text evidence="2">The sequence shown here is derived from an EMBL/GenBank/DDBJ whole genome shotgun (WGS) entry which is preliminary data.</text>
</comment>
<keyword evidence="1" id="KW-0472">Membrane</keyword>
<evidence type="ECO:0000313" key="2">
    <source>
        <dbReference type="EMBL" id="MFK9090257.1"/>
    </source>
</evidence>
<proteinExistence type="predicted"/>
<evidence type="ECO:0008006" key="4">
    <source>
        <dbReference type="Google" id="ProtNLM"/>
    </source>
</evidence>
<keyword evidence="1" id="KW-0812">Transmembrane</keyword>
<sequence>MAKQAVQLSKKKRTKYRFQKLKMCKKCNRYSILKDEMCPTCGTNLVGIESLVKSILKKRLITEAIRILIVACLGIVFAPTIKTMYYSLFAGLIFCFCYIALTTMFMKSEYFHQLKKLLRTDFRKIQAGIQFDSDLAKADVKEQRLAMADEKLREIGDLISTDRVKIRRVMVLNEIALRSDMELELEGLIPSSYDRDFVKYALEVLKIKRTLISKKCIAYFIHYRDAIVIDFGMDSLISVAGSALRMKLYILEFSTFIEEFLDHFPKERVLRLCNIIHANPEVEWGSLKDKTMRLVAKKYYYDPAFKRFTIETERSVSHV</sequence>
<dbReference type="RefSeq" id="WP_406578952.1">
    <property type="nucleotide sequence ID" value="NZ_JBJHQH010000001.1"/>
</dbReference>
<name>A0ABW8R9X7_9BACI</name>
<gene>
    <name evidence="2" type="ORF">ACJEBI_02010</name>
</gene>
<reference evidence="2 3" key="1">
    <citation type="submission" date="2024-11" db="EMBL/GenBank/DDBJ databases">
        <authorList>
            <person name="Lucas J.A."/>
        </authorList>
    </citation>
    <scope>NUCLEOTIDE SEQUENCE [LARGE SCALE GENOMIC DNA]</scope>
    <source>
        <strain evidence="2 3">Z 5.4</strain>
    </source>
</reference>
<evidence type="ECO:0000313" key="3">
    <source>
        <dbReference type="Proteomes" id="UP001623041"/>
    </source>
</evidence>
<keyword evidence="3" id="KW-1185">Reference proteome</keyword>